<keyword evidence="2" id="KW-1185">Reference proteome</keyword>
<sequence length="457" mass="50815">MINIQPSSFFDASFLGLKRLSLMSCTDGSDGYPTLAEFNAHMEHYLSGKKRAERTVISRADLEHIHHLLSDPAALRADPSASHRSWVKKTFFLKSTASGTLVCHKEKGQPIGRPIASKEAMYFILKDAHASEGHGGRDKTAKAVKLTHSFIRKGLICLFLETCPTCQTRNEAAKKEKTSSLLTPQRATNLETIDGITNFALGLSSPTSPTVFGNLWKNDRTNNIIQRTSLSVNSLVQPPLLIRCPTMPRELACVPAAPFASGRMRYSSYPSCLPITSDHTQIMADSERTEYSFNSAGTSTFPHLDTPQTASTFDFETESLTTQTEYPTIESSFPVTQNIEPYLSNQLTQSMFTFWPNDSVPQLPPQLDSYPCLNLTSNIDDSFEAVIFPQIQNDLTNFDSSLPLLSPQPHFSSSEVFRHPFIDENLLITEPELKFEISCPISPFETTLNGEFTSQSH</sequence>
<dbReference type="AlphaFoldDB" id="A0A9Q3J3I6"/>
<accession>A0A9Q3J3I6</accession>
<evidence type="ECO:0000313" key="1">
    <source>
        <dbReference type="EMBL" id="MBW0554746.1"/>
    </source>
</evidence>
<dbReference type="EMBL" id="AVOT02061531">
    <property type="protein sequence ID" value="MBW0554746.1"/>
    <property type="molecule type" value="Genomic_DNA"/>
</dbReference>
<proteinExistence type="predicted"/>
<dbReference type="OrthoDB" id="2499658at2759"/>
<comment type="caution">
    <text evidence="1">The sequence shown here is derived from an EMBL/GenBank/DDBJ whole genome shotgun (WGS) entry which is preliminary data.</text>
</comment>
<name>A0A9Q3J3I6_9BASI</name>
<gene>
    <name evidence="1" type="ORF">O181_094461</name>
</gene>
<protein>
    <recommendedName>
        <fullName evidence="3">Integrase zinc-binding domain-containing protein</fullName>
    </recommendedName>
</protein>
<dbReference type="Proteomes" id="UP000765509">
    <property type="component" value="Unassembled WGS sequence"/>
</dbReference>
<organism evidence="1 2">
    <name type="scientific">Austropuccinia psidii MF-1</name>
    <dbReference type="NCBI Taxonomy" id="1389203"/>
    <lineage>
        <taxon>Eukaryota</taxon>
        <taxon>Fungi</taxon>
        <taxon>Dikarya</taxon>
        <taxon>Basidiomycota</taxon>
        <taxon>Pucciniomycotina</taxon>
        <taxon>Pucciniomycetes</taxon>
        <taxon>Pucciniales</taxon>
        <taxon>Sphaerophragmiaceae</taxon>
        <taxon>Austropuccinia</taxon>
    </lineage>
</organism>
<reference evidence="1" key="1">
    <citation type="submission" date="2021-03" db="EMBL/GenBank/DDBJ databases">
        <title>Draft genome sequence of rust myrtle Austropuccinia psidii MF-1, a brazilian biotype.</title>
        <authorList>
            <person name="Quecine M.C."/>
            <person name="Pachon D.M.R."/>
            <person name="Bonatelli M.L."/>
            <person name="Correr F.H."/>
            <person name="Franceschini L.M."/>
            <person name="Leite T.F."/>
            <person name="Margarido G.R.A."/>
            <person name="Almeida C.A."/>
            <person name="Ferrarezi J.A."/>
            <person name="Labate C.A."/>
        </authorList>
    </citation>
    <scope>NUCLEOTIDE SEQUENCE</scope>
    <source>
        <strain evidence="1">MF-1</strain>
    </source>
</reference>
<evidence type="ECO:0008006" key="3">
    <source>
        <dbReference type="Google" id="ProtNLM"/>
    </source>
</evidence>
<evidence type="ECO:0000313" key="2">
    <source>
        <dbReference type="Proteomes" id="UP000765509"/>
    </source>
</evidence>